<dbReference type="FunFam" id="3.10.290.10:FF:000001">
    <property type="entry name" value="30S ribosomal protein S4"/>
    <property type="match status" value="1"/>
</dbReference>
<accession>A0A4R6DVN2</accession>
<keyword evidence="13" id="KW-1185">Reference proteome</keyword>
<dbReference type="CDD" id="cd00165">
    <property type="entry name" value="S4"/>
    <property type="match status" value="1"/>
</dbReference>
<comment type="function">
    <text evidence="7">With S5 and S12 plays an important role in translational accuracy.</text>
</comment>
<dbReference type="InterPro" id="IPR018079">
    <property type="entry name" value="Ribosomal_uS4_CS"/>
</dbReference>
<dbReference type="InterPro" id="IPR002942">
    <property type="entry name" value="S4_RNA-bd"/>
</dbReference>
<dbReference type="GO" id="GO:0003735">
    <property type="term" value="F:structural constituent of ribosome"/>
    <property type="evidence" value="ECO:0007669"/>
    <property type="project" value="InterPro"/>
</dbReference>
<dbReference type="NCBIfam" id="NF003717">
    <property type="entry name" value="PRK05327.1"/>
    <property type="match status" value="1"/>
</dbReference>
<dbReference type="PANTHER" id="PTHR11831">
    <property type="entry name" value="30S 40S RIBOSOMAL PROTEIN"/>
    <property type="match status" value="1"/>
</dbReference>
<dbReference type="InterPro" id="IPR001912">
    <property type="entry name" value="Ribosomal_uS4_N"/>
</dbReference>
<dbReference type="RefSeq" id="WP_133593328.1">
    <property type="nucleotide sequence ID" value="NZ_SNVV01000014.1"/>
</dbReference>
<comment type="caution">
    <text evidence="12">The sequence shown here is derived from an EMBL/GenBank/DDBJ whole genome shotgun (WGS) entry which is preliminary data.</text>
</comment>
<dbReference type="PANTHER" id="PTHR11831:SF4">
    <property type="entry name" value="SMALL RIBOSOMAL SUBUNIT PROTEIN US4M"/>
    <property type="match status" value="1"/>
</dbReference>
<keyword evidence="5 7" id="KW-0687">Ribonucleoprotein</keyword>
<keyword evidence="3 7" id="KW-0694">RNA-binding</keyword>
<organism evidence="12 13">
    <name type="scientific">Azoarcus indigens</name>
    <dbReference type="NCBI Taxonomy" id="29545"/>
    <lineage>
        <taxon>Bacteria</taxon>
        <taxon>Pseudomonadati</taxon>
        <taxon>Pseudomonadota</taxon>
        <taxon>Betaproteobacteria</taxon>
        <taxon>Rhodocyclales</taxon>
        <taxon>Zoogloeaceae</taxon>
        <taxon>Azoarcus</taxon>
    </lineage>
</organism>
<dbReference type="Pfam" id="PF01479">
    <property type="entry name" value="S4"/>
    <property type="match status" value="1"/>
</dbReference>
<dbReference type="GO" id="GO:0042274">
    <property type="term" value="P:ribosomal small subunit biogenesis"/>
    <property type="evidence" value="ECO:0007669"/>
    <property type="project" value="TreeGrafter"/>
</dbReference>
<dbReference type="GO" id="GO:0015935">
    <property type="term" value="C:small ribosomal subunit"/>
    <property type="evidence" value="ECO:0007669"/>
    <property type="project" value="InterPro"/>
</dbReference>
<dbReference type="PROSITE" id="PS00632">
    <property type="entry name" value="RIBOSOMAL_S4"/>
    <property type="match status" value="1"/>
</dbReference>
<dbReference type="OrthoDB" id="9803672at2"/>
<keyword evidence="2 7" id="KW-0699">rRNA-binding</keyword>
<evidence type="ECO:0000256" key="6">
    <source>
        <dbReference type="ARBA" id="ARBA00035254"/>
    </source>
</evidence>
<evidence type="ECO:0000256" key="8">
    <source>
        <dbReference type="RuleBase" id="RU003699"/>
    </source>
</evidence>
<comment type="subunit">
    <text evidence="7">Part of the 30S ribosomal subunit. Contacts protein S5. The interaction surface between S4 and S5 is involved in control of translational fidelity.</text>
</comment>
<dbReference type="SUPFAM" id="SSF55174">
    <property type="entry name" value="Alpha-L RNA-binding motif"/>
    <property type="match status" value="1"/>
</dbReference>
<evidence type="ECO:0000256" key="4">
    <source>
        <dbReference type="ARBA" id="ARBA00022980"/>
    </source>
</evidence>
<feature type="region of interest" description="Disordered" evidence="9">
    <location>
        <begin position="20"/>
        <end position="47"/>
    </location>
</feature>
<dbReference type="SMART" id="SM00363">
    <property type="entry name" value="S4"/>
    <property type="match status" value="1"/>
</dbReference>
<feature type="domain" description="Small ribosomal subunit protein uS4 N-terminal" evidence="11">
    <location>
        <begin position="3"/>
        <end position="91"/>
    </location>
</feature>
<evidence type="ECO:0000256" key="9">
    <source>
        <dbReference type="SAM" id="MobiDB-lite"/>
    </source>
</evidence>
<proteinExistence type="inferred from homology"/>
<evidence type="ECO:0000256" key="1">
    <source>
        <dbReference type="ARBA" id="ARBA00007465"/>
    </source>
</evidence>
<evidence type="ECO:0000313" key="12">
    <source>
        <dbReference type="EMBL" id="TDN48709.1"/>
    </source>
</evidence>
<sequence length="203" mass="22904">MSRYTGPRLKVMRALGTELPGLSRKPLGERNYPPGQHGQKNRRKSDYGVKLMEKQKLRLNYGLTEKQIQRLFREAKQSKAPTGEKLLELLECRLDNFVFRAGFAPTAVAARQLVRHKHVLYNGRAVNIPSIRIAAGDTITLTAKGRKIPSTVETLAEPALTRPEWLSYDEAQLTATVTRLPGADEVPFPVEVQHVVEYYAVRI</sequence>
<evidence type="ECO:0000256" key="3">
    <source>
        <dbReference type="ARBA" id="ARBA00022884"/>
    </source>
</evidence>
<evidence type="ECO:0000256" key="2">
    <source>
        <dbReference type="ARBA" id="ARBA00022730"/>
    </source>
</evidence>
<feature type="domain" description="RNA-binding S4" evidence="10">
    <location>
        <begin position="92"/>
        <end position="157"/>
    </location>
</feature>
<dbReference type="NCBIfam" id="TIGR01017">
    <property type="entry name" value="rpsD_bact"/>
    <property type="match status" value="1"/>
</dbReference>
<dbReference type="InterPro" id="IPR036986">
    <property type="entry name" value="S4_RNA-bd_sf"/>
</dbReference>
<comment type="function">
    <text evidence="7">One of the primary rRNA binding proteins, it binds directly to 16S rRNA where it nucleates assembly of the body of the 30S subunit.</text>
</comment>
<dbReference type="GO" id="GO:0006412">
    <property type="term" value="P:translation"/>
    <property type="evidence" value="ECO:0007669"/>
    <property type="project" value="UniProtKB-UniRule"/>
</dbReference>
<comment type="similarity">
    <text evidence="1 7 8">Belongs to the universal ribosomal protein uS4 family.</text>
</comment>
<reference evidence="12 13" key="1">
    <citation type="submission" date="2019-03" db="EMBL/GenBank/DDBJ databases">
        <title>Genomic Encyclopedia of Type Strains, Phase IV (KMG-IV): sequencing the most valuable type-strain genomes for metagenomic binning, comparative biology and taxonomic classification.</title>
        <authorList>
            <person name="Goeker M."/>
        </authorList>
    </citation>
    <scope>NUCLEOTIDE SEQUENCE [LARGE SCALE GENOMIC DNA]</scope>
    <source>
        <strain evidence="12 13">DSM 12121</strain>
    </source>
</reference>
<dbReference type="Pfam" id="PF00163">
    <property type="entry name" value="Ribosomal_S4"/>
    <property type="match status" value="1"/>
</dbReference>
<evidence type="ECO:0000259" key="11">
    <source>
        <dbReference type="SMART" id="SM01390"/>
    </source>
</evidence>
<dbReference type="EMBL" id="SNVV01000014">
    <property type="protein sequence ID" value="TDN48709.1"/>
    <property type="molecule type" value="Genomic_DNA"/>
</dbReference>
<dbReference type="Gene3D" id="1.10.1050.10">
    <property type="entry name" value="Ribosomal Protein S4 Delta 41, Chain A, domain 1"/>
    <property type="match status" value="1"/>
</dbReference>
<dbReference type="Gene3D" id="3.10.290.10">
    <property type="entry name" value="RNA-binding S4 domain"/>
    <property type="match status" value="1"/>
</dbReference>
<dbReference type="SMART" id="SM01390">
    <property type="entry name" value="Ribosomal_S4"/>
    <property type="match status" value="1"/>
</dbReference>
<evidence type="ECO:0000256" key="7">
    <source>
        <dbReference type="HAMAP-Rule" id="MF_01306"/>
    </source>
</evidence>
<keyword evidence="4 7" id="KW-0689">Ribosomal protein</keyword>
<name>A0A4R6DVN2_9RHOO</name>
<evidence type="ECO:0000313" key="13">
    <source>
        <dbReference type="Proteomes" id="UP000295129"/>
    </source>
</evidence>
<evidence type="ECO:0000256" key="5">
    <source>
        <dbReference type="ARBA" id="ARBA00023274"/>
    </source>
</evidence>
<gene>
    <name evidence="7" type="primary">rpsD</name>
    <name evidence="12" type="ORF">C7389_11496</name>
</gene>
<dbReference type="AlphaFoldDB" id="A0A4R6DVN2"/>
<protein>
    <recommendedName>
        <fullName evidence="6 7">Small ribosomal subunit protein uS4</fullName>
    </recommendedName>
</protein>
<dbReference type="HAMAP" id="MF_01306_B">
    <property type="entry name" value="Ribosomal_uS4_B"/>
    <property type="match status" value="1"/>
</dbReference>
<dbReference type="GO" id="GO:0019843">
    <property type="term" value="F:rRNA binding"/>
    <property type="evidence" value="ECO:0007669"/>
    <property type="project" value="UniProtKB-UniRule"/>
</dbReference>
<dbReference type="PROSITE" id="PS50889">
    <property type="entry name" value="S4"/>
    <property type="match status" value="1"/>
</dbReference>
<dbReference type="Proteomes" id="UP000295129">
    <property type="component" value="Unassembled WGS sequence"/>
</dbReference>
<dbReference type="InterPro" id="IPR005709">
    <property type="entry name" value="Ribosomal_uS4_bac-type"/>
</dbReference>
<dbReference type="InterPro" id="IPR022801">
    <property type="entry name" value="Ribosomal_uS4"/>
</dbReference>
<evidence type="ECO:0000259" key="10">
    <source>
        <dbReference type="SMART" id="SM00363"/>
    </source>
</evidence>